<evidence type="ECO:0000313" key="2">
    <source>
        <dbReference type="Proteomes" id="UP000288096"/>
    </source>
</evidence>
<dbReference type="AlphaFoldDB" id="A0A401FSH3"/>
<reference evidence="2" key="1">
    <citation type="submission" date="2017-11" db="EMBL/GenBank/DDBJ databases">
        <authorList>
            <person name="Watanabe M."/>
            <person name="Kojima H."/>
        </authorList>
    </citation>
    <scope>NUCLEOTIDE SEQUENCE [LARGE SCALE GENOMIC DNA]</scope>
    <source>
        <strain evidence="2">Tokyo 01</strain>
    </source>
</reference>
<reference evidence="2" key="2">
    <citation type="submission" date="2019-01" db="EMBL/GenBank/DDBJ databases">
        <title>Genome sequence of Desulfonema ishimotonii strain Tokyo 01.</title>
        <authorList>
            <person name="Fukui M."/>
        </authorList>
    </citation>
    <scope>NUCLEOTIDE SEQUENCE [LARGE SCALE GENOMIC DNA]</scope>
    <source>
        <strain evidence="2">Tokyo 01</strain>
    </source>
</reference>
<dbReference type="EMBL" id="BEXT01000001">
    <property type="protein sequence ID" value="GBC59921.1"/>
    <property type="molecule type" value="Genomic_DNA"/>
</dbReference>
<accession>A0A401FSH3</accession>
<name>A0A401FSH3_9BACT</name>
<dbReference type="GO" id="GO:0043165">
    <property type="term" value="P:Gram-negative-bacterium-type cell outer membrane assembly"/>
    <property type="evidence" value="ECO:0007669"/>
    <property type="project" value="InterPro"/>
</dbReference>
<organism evidence="1 2">
    <name type="scientific">Desulfonema ishimotonii</name>
    <dbReference type="NCBI Taxonomy" id="45657"/>
    <lineage>
        <taxon>Bacteria</taxon>
        <taxon>Pseudomonadati</taxon>
        <taxon>Thermodesulfobacteriota</taxon>
        <taxon>Desulfobacteria</taxon>
        <taxon>Desulfobacterales</taxon>
        <taxon>Desulfococcaceae</taxon>
        <taxon>Desulfonema</taxon>
    </lineage>
</organism>
<dbReference type="Pfam" id="PF04390">
    <property type="entry name" value="LptE"/>
    <property type="match status" value="1"/>
</dbReference>
<dbReference type="RefSeq" id="WP_124327391.1">
    <property type="nucleotide sequence ID" value="NZ_BEXT01000001.1"/>
</dbReference>
<dbReference type="PROSITE" id="PS51257">
    <property type="entry name" value="PROKAR_LIPOPROTEIN"/>
    <property type="match status" value="1"/>
</dbReference>
<proteinExistence type="predicted"/>
<dbReference type="Proteomes" id="UP000288096">
    <property type="component" value="Unassembled WGS sequence"/>
</dbReference>
<evidence type="ECO:0000313" key="1">
    <source>
        <dbReference type="EMBL" id="GBC59921.1"/>
    </source>
</evidence>
<protein>
    <submittedName>
        <fullName evidence="1">Uncharacterized protein</fullName>
    </submittedName>
</protein>
<gene>
    <name evidence="1" type="ORF">DENIS_0863</name>
</gene>
<dbReference type="Gene3D" id="3.30.160.150">
    <property type="entry name" value="Lipoprotein like domain"/>
    <property type="match status" value="1"/>
</dbReference>
<keyword evidence="2" id="KW-1185">Reference proteome</keyword>
<dbReference type="GO" id="GO:0019867">
    <property type="term" value="C:outer membrane"/>
    <property type="evidence" value="ECO:0007669"/>
    <property type="project" value="InterPro"/>
</dbReference>
<sequence>MKNFLIAIALVVAFTGCGYRFTGSGTLPGGIQTVSVAIFENRTAETGIEATFANDLIYEFTRNGNTVRPVGQADASLTGVISSMSIETVSRKGQITSLERQIKGTVSVTLTDREGKEIWSVKDISEEEAYGIMSEKVATDYNKRAAIDTLSRRLAERIYDRMTQTF</sequence>
<comment type="caution">
    <text evidence="1">The sequence shown here is derived from an EMBL/GenBank/DDBJ whole genome shotgun (WGS) entry which is preliminary data.</text>
</comment>
<dbReference type="InterPro" id="IPR007485">
    <property type="entry name" value="LPS_assembly_LptE"/>
</dbReference>
<dbReference type="OrthoDB" id="5511003at2"/>